<dbReference type="GO" id="GO:0036440">
    <property type="term" value="F:citrate synthase activity"/>
    <property type="evidence" value="ECO:0007669"/>
    <property type="project" value="UniProtKB-EC"/>
</dbReference>
<sequence>MTDNHNSQGLAGLIAGETAISTVGKSGVGLSYRGYLIDDLAQYSSFEETSYLLIHGQLPDIEQLAAYKSRLSRKRHLSDEMKQLLSLLPAESHPMDVLRTGVSALGCMEPETQENDPYAIAERLLGVVPVMLLYWYQYHQGKVLKQQTHIDSTAGVFLNLLLQAEPENIMANALDQSLILYAEHEFNASTFAARVAASTLTDFYSSIVAAIGTLRGPLHGGANEATMALLQRFETPQQAEQGIVQALENREKIMGFGHRVYKTSDPRSDIIKQTAIALGEKMNDSRYIAISQTIEEIMWKRKKLFPNLDFYSATAYYFMGIPVSLYTPLFVCSRIAGWSAHIIEQRSDNRLIRPDAEYTGPGVREYVPLNSRQNSE</sequence>
<evidence type="ECO:0000256" key="4">
    <source>
        <dbReference type="ARBA" id="ARBA00022532"/>
    </source>
</evidence>
<keyword evidence="7" id="KW-0012">Acyltransferase</keyword>
<dbReference type="Gene3D" id="1.10.230.10">
    <property type="entry name" value="Cytochrome P450-Terp, domain 2"/>
    <property type="match status" value="1"/>
</dbReference>
<organism evidence="7">
    <name type="scientific">hydrothermal vent metagenome</name>
    <dbReference type="NCBI Taxonomy" id="652676"/>
    <lineage>
        <taxon>unclassified sequences</taxon>
        <taxon>metagenomes</taxon>
        <taxon>ecological metagenomes</taxon>
    </lineage>
</organism>
<dbReference type="PRINTS" id="PR00143">
    <property type="entry name" value="CITRTSNTHASE"/>
</dbReference>
<comment type="catalytic activity">
    <reaction evidence="6">
        <text>oxaloacetate + acetyl-CoA + H2O = citrate + CoA + H(+)</text>
        <dbReference type="Rhea" id="RHEA:16845"/>
        <dbReference type="ChEBI" id="CHEBI:15377"/>
        <dbReference type="ChEBI" id="CHEBI:15378"/>
        <dbReference type="ChEBI" id="CHEBI:16452"/>
        <dbReference type="ChEBI" id="CHEBI:16947"/>
        <dbReference type="ChEBI" id="CHEBI:57287"/>
        <dbReference type="ChEBI" id="CHEBI:57288"/>
        <dbReference type="EC" id="2.3.3.16"/>
    </reaction>
</comment>
<keyword evidence="4" id="KW-0816">Tricarboxylic acid cycle</keyword>
<name>A0A3B0XPK6_9ZZZZ</name>
<dbReference type="PANTHER" id="PTHR11739:SF25">
    <property type="entry name" value="CITRATE SYNTHASE-RELATED PROTEIN DDB_G0287281"/>
    <property type="match status" value="1"/>
</dbReference>
<dbReference type="NCBIfam" id="TIGR01800">
    <property type="entry name" value="cit_synth_II"/>
    <property type="match status" value="1"/>
</dbReference>
<dbReference type="InterPro" id="IPR016142">
    <property type="entry name" value="Citrate_synth-like_lrg_a-sub"/>
</dbReference>
<dbReference type="SUPFAM" id="SSF48256">
    <property type="entry name" value="Citrate synthase"/>
    <property type="match status" value="1"/>
</dbReference>
<dbReference type="EC" id="2.3.3.16" evidence="3"/>
<dbReference type="Pfam" id="PF00285">
    <property type="entry name" value="Citrate_synt"/>
    <property type="match status" value="1"/>
</dbReference>
<protein>
    <recommendedName>
        <fullName evidence="3">citrate synthase (unknown stereospecificity)</fullName>
        <ecNumber evidence="3">2.3.3.16</ecNumber>
    </recommendedName>
</protein>
<dbReference type="GO" id="GO:0019679">
    <property type="term" value="P:propionate metabolic process, methylcitrate cycle"/>
    <property type="evidence" value="ECO:0007669"/>
    <property type="project" value="TreeGrafter"/>
</dbReference>
<dbReference type="PANTHER" id="PTHR11739">
    <property type="entry name" value="CITRATE SYNTHASE"/>
    <property type="match status" value="1"/>
</dbReference>
<accession>A0A3B0XPK6</accession>
<evidence type="ECO:0000256" key="1">
    <source>
        <dbReference type="ARBA" id="ARBA00004751"/>
    </source>
</evidence>
<dbReference type="InterPro" id="IPR016143">
    <property type="entry name" value="Citrate_synth-like_sm_a-sub"/>
</dbReference>
<dbReference type="EMBL" id="UOFG01000244">
    <property type="protein sequence ID" value="VAW65102.1"/>
    <property type="molecule type" value="Genomic_DNA"/>
</dbReference>
<dbReference type="InterPro" id="IPR019810">
    <property type="entry name" value="Citrate_synthase_AS"/>
</dbReference>
<dbReference type="GO" id="GO:0050440">
    <property type="term" value="F:2-methylcitrate synthase activity"/>
    <property type="evidence" value="ECO:0007669"/>
    <property type="project" value="TreeGrafter"/>
</dbReference>
<proteinExistence type="inferred from homology"/>
<gene>
    <name evidence="7" type="ORF">MNBD_GAMMA11-2111</name>
</gene>
<keyword evidence="5 7" id="KW-0808">Transferase</keyword>
<dbReference type="FunFam" id="1.10.230.10:FF:000003">
    <property type="entry name" value="Citrate synthase"/>
    <property type="match status" value="1"/>
</dbReference>
<comment type="similarity">
    <text evidence="2">Belongs to the citrate synthase family.</text>
</comment>
<evidence type="ECO:0000256" key="5">
    <source>
        <dbReference type="ARBA" id="ARBA00022679"/>
    </source>
</evidence>
<evidence type="ECO:0000256" key="6">
    <source>
        <dbReference type="ARBA" id="ARBA00049288"/>
    </source>
</evidence>
<evidence type="ECO:0000256" key="3">
    <source>
        <dbReference type="ARBA" id="ARBA00012972"/>
    </source>
</evidence>
<dbReference type="PIRSF" id="PIRSF001369">
    <property type="entry name" value="Citrate_synth"/>
    <property type="match status" value="1"/>
</dbReference>
<evidence type="ECO:0000256" key="2">
    <source>
        <dbReference type="ARBA" id="ARBA00010566"/>
    </source>
</evidence>
<comment type="pathway">
    <text evidence="1">Carbohydrate metabolism; tricarboxylic acid cycle; isocitrate from oxaloacetate: step 1/2.</text>
</comment>
<dbReference type="InterPro" id="IPR011278">
    <property type="entry name" value="2-MeCitrate/Citrate_synth_II"/>
</dbReference>
<dbReference type="InterPro" id="IPR024176">
    <property type="entry name" value="Citrate_synthase_bac-typ"/>
</dbReference>
<dbReference type="UniPathway" id="UPA00223"/>
<reference evidence="7" key="1">
    <citation type="submission" date="2018-06" db="EMBL/GenBank/DDBJ databases">
        <authorList>
            <person name="Zhirakovskaya E."/>
        </authorList>
    </citation>
    <scope>NUCLEOTIDE SEQUENCE</scope>
</reference>
<evidence type="ECO:0000313" key="7">
    <source>
        <dbReference type="EMBL" id="VAW65102.1"/>
    </source>
</evidence>
<dbReference type="GO" id="GO:0006099">
    <property type="term" value="P:tricarboxylic acid cycle"/>
    <property type="evidence" value="ECO:0007669"/>
    <property type="project" value="UniProtKB-UniPathway"/>
</dbReference>
<dbReference type="AlphaFoldDB" id="A0A3B0XPK6"/>
<dbReference type="GO" id="GO:0005759">
    <property type="term" value="C:mitochondrial matrix"/>
    <property type="evidence" value="ECO:0007669"/>
    <property type="project" value="TreeGrafter"/>
</dbReference>
<dbReference type="Gene3D" id="1.10.580.10">
    <property type="entry name" value="Citrate Synthase, domain 1"/>
    <property type="match status" value="1"/>
</dbReference>
<dbReference type="InterPro" id="IPR002020">
    <property type="entry name" value="Citrate_synthase"/>
</dbReference>
<dbReference type="GO" id="GO:0005975">
    <property type="term" value="P:carbohydrate metabolic process"/>
    <property type="evidence" value="ECO:0007669"/>
    <property type="project" value="TreeGrafter"/>
</dbReference>
<dbReference type="PROSITE" id="PS00480">
    <property type="entry name" value="CITRATE_SYNTHASE"/>
    <property type="match status" value="1"/>
</dbReference>
<dbReference type="InterPro" id="IPR036969">
    <property type="entry name" value="Citrate_synthase_sf"/>
</dbReference>